<keyword evidence="3" id="KW-1185">Reference proteome</keyword>
<evidence type="ECO:0000313" key="3">
    <source>
        <dbReference type="Proteomes" id="UP000055048"/>
    </source>
</evidence>
<name>A0A0V0U391_9BILA</name>
<gene>
    <name evidence="1" type="ORF">T05_11334</name>
    <name evidence="2" type="ORF">T05_12892</name>
</gene>
<accession>A0A0V0U391</accession>
<dbReference type="AlphaFoldDB" id="A0A0V0U391"/>
<sequence length="64" mass="6756">MALTITLQSLTALGSLGGKSINAAQLFSTLYNSNLHSTVTEVVRCILVVMETWLQNGLCCVGGL</sequence>
<reference evidence="2 3" key="1">
    <citation type="submission" date="2015-01" db="EMBL/GenBank/DDBJ databases">
        <title>Evolution of Trichinella species and genotypes.</title>
        <authorList>
            <person name="Korhonen P.K."/>
            <person name="Edoardo P."/>
            <person name="Giuseppe L.R."/>
            <person name="Gasser R.B."/>
        </authorList>
    </citation>
    <scope>NUCLEOTIDE SEQUENCE [LARGE SCALE GENOMIC DNA]</scope>
    <source>
        <strain evidence="2">ISS417</strain>
    </source>
</reference>
<protein>
    <submittedName>
        <fullName evidence="2">Uncharacterized protein</fullName>
    </submittedName>
</protein>
<evidence type="ECO:0000313" key="1">
    <source>
        <dbReference type="EMBL" id="KRX45753.1"/>
    </source>
</evidence>
<comment type="caution">
    <text evidence="2">The sequence shown here is derived from an EMBL/GenBank/DDBJ whole genome shotgun (WGS) entry which is preliminary data.</text>
</comment>
<dbReference type="EMBL" id="JYDJ01000070">
    <property type="protein sequence ID" value="KRX45753.1"/>
    <property type="molecule type" value="Genomic_DNA"/>
</dbReference>
<proteinExistence type="predicted"/>
<evidence type="ECO:0000313" key="2">
    <source>
        <dbReference type="EMBL" id="KRX45766.1"/>
    </source>
</evidence>
<dbReference type="Proteomes" id="UP000055048">
    <property type="component" value="Unassembled WGS sequence"/>
</dbReference>
<organism evidence="2 3">
    <name type="scientific">Trichinella murrelli</name>
    <dbReference type="NCBI Taxonomy" id="144512"/>
    <lineage>
        <taxon>Eukaryota</taxon>
        <taxon>Metazoa</taxon>
        <taxon>Ecdysozoa</taxon>
        <taxon>Nematoda</taxon>
        <taxon>Enoplea</taxon>
        <taxon>Dorylaimia</taxon>
        <taxon>Trichinellida</taxon>
        <taxon>Trichinellidae</taxon>
        <taxon>Trichinella</taxon>
    </lineage>
</organism>
<dbReference type="EMBL" id="JYDJ01000070">
    <property type="protein sequence ID" value="KRX45766.1"/>
    <property type="molecule type" value="Genomic_DNA"/>
</dbReference>